<gene>
    <name evidence="1" type="ORF">SHEWBE_3535</name>
</gene>
<protein>
    <submittedName>
        <fullName evidence="1">Uncharacterized protein</fullName>
    </submittedName>
</protein>
<organism evidence="1 2">
    <name type="scientific">Shewanella benthica</name>
    <dbReference type="NCBI Taxonomy" id="43661"/>
    <lineage>
        <taxon>Bacteria</taxon>
        <taxon>Pseudomonadati</taxon>
        <taxon>Pseudomonadota</taxon>
        <taxon>Gammaproteobacteria</taxon>
        <taxon>Alteromonadales</taxon>
        <taxon>Shewanellaceae</taxon>
        <taxon>Shewanella</taxon>
    </lineage>
</organism>
<dbReference type="AlphaFoldDB" id="A0A330M5U2"/>
<name>A0A330M5U2_9GAMM</name>
<evidence type="ECO:0000313" key="2">
    <source>
        <dbReference type="Proteomes" id="UP000250123"/>
    </source>
</evidence>
<evidence type="ECO:0000313" key="1">
    <source>
        <dbReference type="EMBL" id="SQH77498.1"/>
    </source>
</evidence>
<dbReference type="EMBL" id="LS483452">
    <property type="protein sequence ID" value="SQH77498.1"/>
    <property type="molecule type" value="Genomic_DNA"/>
</dbReference>
<reference evidence="2" key="1">
    <citation type="submission" date="2018-06" db="EMBL/GenBank/DDBJ databases">
        <authorList>
            <person name="Cea G.-C."/>
            <person name="William W."/>
        </authorList>
    </citation>
    <scope>NUCLEOTIDE SEQUENCE [LARGE SCALE GENOMIC DNA]</scope>
    <source>
        <strain evidence="2">DB21MT-2</strain>
    </source>
</reference>
<accession>A0A330M5U2</accession>
<sequence length="65" mass="6860">MNAASGYGTDCVLTDNSTQSVRLTVSEAFRQLLSLNRKRSVPSSVIALTSFTVSEPANVPSTVIA</sequence>
<dbReference type="KEGG" id="sbk:SHEWBE_3535"/>
<dbReference type="Proteomes" id="UP000250123">
    <property type="component" value="Chromosome SHEWBE"/>
</dbReference>
<proteinExistence type="predicted"/>